<reference evidence="2 3" key="1">
    <citation type="journal article" date="2019" name="Emerg. Microbes Infect.">
        <title>Comprehensive subspecies identification of 175 nontuberculous mycobacteria species based on 7547 genomic profiles.</title>
        <authorList>
            <person name="Matsumoto Y."/>
            <person name="Kinjo T."/>
            <person name="Motooka D."/>
            <person name="Nabeya D."/>
            <person name="Jung N."/>
            <person name="Uechi K."/>
            <person name="Horii T."/>
            <person name="Iida T."/>
            <person name="Fujita J."/>
            <person name="Nakamura S."/>
        </authorList>
    </citation>
    <scope>NUCLEOTIDE SEQUENCE [LARGE SCALE GENOMIC DNA]</scope>
    <source>
        <strain evidence="2 3">JCM 12143</strain>
    </source>
</reference>
<accession>A0AAD1I071</accession>
<proteinExistence type="predicted"/>
<gene>
    <name evidence="2" type="ORF">MTER_08170</name>
</gene>
<feature type="signal peptide" evidence="1">
    <location>
        <begin position="1"/>
        <end position="23"/>
    </location>
</feature>
<organism evidence="2 3">
    <name type="scientific">Mycolicibacter terrae</name>
    <dbReference type="NCBI Taxonomy" id="1788"/>
    <lineage>
        <taxon>Bacteria</taxon>
        <taxon>Bacillati</taxon>
        <taxon>Actinomycetota</taxon>
        <taxon>Actinomycetes</taxon>
        <taxon>Mycobacteriales</taxon>
        <taxon>Mycobacteriaceae</taxon>
        <taxon>Mycolicibacter</taxon>
    </lineage>
</organism>
<evidence type="ECO:0008006" key="4">
    <source>
        <dbReference type="Google" id="ProtNLM"/>
    </source>
</evidence>
<protein>
    <recommendedName>
        <fullName evidence="4">Secreted protein</fullName>
    </recommendedName>
</protein>
<keyword evidence="1" id="KW-0732">Signal</keyword>
<evidence type="ECO:0000313" key="3">
    <source>
        <dbReference type="Proteomes" id="UP000467636"/>
    </source>
</evidence>
<dbReference type="AlphaFoldDB" id="A0AAD1I071"/>
<feature type="chain" id="PRO_5041925720" description="Secreted protein" evidence="1">
    <location>
        <begin position="24"/>
        <end position="185"/>
    </location>
</feature>
<dbReference type="Proteomes" id="UP000467636">
    <property type="component" value="Chromosome"/>
</dbReference>
<keyword evidence="3" id="KW-1185">Reference proteome</keyword>
<name>A0AAD1I071_9MYCO</name>
<dbReference type="RefSeq" id="WP_133055489.1">
    <property type="nucleotide sequence ID" value="NZ_AP022564.1"/>
</dbReference>
<dbReference type="EMBL" id="AP022564">
    <property type="protein sequence ID" value="BBX21406.1"/>
    <property type="molecule type" value="Genomic_DNA"/>
</dbReference>
<evidence type="ECO:0000256" key="1">
    <source>
        <dbReference type="SAM" id="SignalP"/>
    </source>
</evidence>
<sequence>MRRSLAVACAVMAALTQVPNAVAADEVPDLGPLIDISGPLPATAADLPETPDLVFTTPAGLVCRKSHGKVTHIVACQGRFPGMAPSTRSVSLTAVSARGDGPALFLPTAADGLRGDPARVPAITLGIGQKIVFWDFSPTESLACGIPLGTDVVCVLKAAHENGPKNDGPAVTHGFVISAPQSEVF</sequence>
<evidence type="ECO:0000313" key="2">
    <source>
        <dbReference type="EMBL" id="BBX21406.1"/>
    </source>
</evidence>